<dbReference type="EMBL" id="MU002217">
    <property type="protein sequence ID" value="KAF2788424.1"/>
    <property type="molecule type" value="Genomic_DNA"/>
</dbReference>
<proteinExistence type="predicted"/>
<organism evidence="1 2">
    <name type="scientific">Melanomma pulvis-pyrius CBS 109.77</name>
    <dbReference type="NCBI Taxonomy" id="1314802"/>
    <lineage>
        <taxon>Eukaryota</taxon>
        <taxon>Fungi</taxon>
        <taxon>Dikarya</taxon>
        <taxon>Ascomycota</taxon>
        <taxon>Pezizomycotina</taxon>
        <taxon>Dothideomycetes</taxon>
        <taxon>Pleosporomycetidae</taxon>
        <taxon>Pleosporales</taxon>
        <taxon>Melanommataceae</taxon>
        <taxon>Melanomma</taxon>
    </lineage>
</organism>
<name>A0A6A6WX00_9PLEO</name>
<dbReference type="AlphaFoldDB" id="A0A6A6WX00"/>
<gene>
    <name evidence="1" type="ORF">K505DRAFT_218239</name>
</gene>
<feature type="non-terminal residue" evidence="1">
    <location>
        <position position="1"/>
    </location>
</feature>
<sequence>ITADTLKAIAPATASCDGAEFPDECADAATAAVSISKSFDTYKITSVGEQAAIVSIMLFESGNFKYNKNHFPGVPGQGTRNMQSPAFNEMYAKAIGVTDPMADNDSSFGSAAWFVSTQCSPEVRKGLEAGTQEGYDAYLTQCVGTTVTPERDAGWTATIAAMKG</sequence>
<dbReference type="OrthoDB" id="2349272at2759"/>
<evidence type="ECO:0000313" key="2">
    <source>
        <dbReference type="Proteomes" id="UP000799757"/>
    </source>
</evidence>
<feature type="non-terminal residue" evidence="1">
    <location>
        <position position="164"/>
    </location>
</feature>
<reference evidence="1" key="1">
    <citation type="journal article" date="2020" name="Stud. Mycol.">
        <title>101 Dothideomycetes genomes: a test case for predicting lifestyles and emergence of pathogens.</title>
        <authorList>
            <person name="Haridas S."/>
            <person name="Albert R."/>
            <person name="Binder M."/>
            <person name="Bloem J."/>
            <person name="Labutti K."/>
            <person name="Salamov A."/>
            <person name="Andreopoulos B."/>
            <person name="Baker S."/>
            <person name="Barry K."/>
            <person name="Bills G."/>
            <person name="Bluhm B."/>
            <person name="Cannon C."/>
            <person name="Castanera R."/>
            <person name="Culley D."/>
            <person name="Daum C."/>
            <person name="Ezra D."/>
            <person name="Gonzalez J."/>
            <person name="Henrissat B."/>
            <person name="Kuo A."/>
            <person name="Liang C."/>
            <person name="Lipzen A."/>
            <person name="Lutzoni F."/>
            <person name="Magnuson J."/>
            <person name="Mondo S."/>
            <person name="Nolan M."/>
            <person name="Ohm R."/>
            <person name="Pangilinan J."/>
            <person name="Park H.-J."/>
            <person name="Ramirez L."/>
            <person name="Alfaro M."/>
            <person name="Sun H."/>
            <person name="Tritt A."/>
            <person name="Yoshinaga Y."/>
            <person name="Zwiers L.-H."/>
            <person name="Turgeon B."/>
            <person name="Goodwin S."/>
            <person name="Spatafora J."/>
            <person name="Crous P."/>
            <person name="Grigoriev I."/>
        </authorList>
    </citation>
    <scope>NUCLEOTIDE SEQUENCE</scope>
    <source>
        <strain evidence="1">CBS 109.77</strain>
    </source>
</reference>
<evidence type="ECO:0000313" key="1">
    <source>
        <dbReference type="EMBL" id="KAF2788424.1"/>
    </source>
</evidence>
<dbReference type="Proteomes" id="UP000799757">
    <property type="component" value="Unassembled WGS sequence"/>
</dbReference>
<keyword evidence="2" id="KW-1185">Reference proteome</keyword>
<protein>
    <submittedName>
        <fullName evidence="1">Uncharacterized protein</fullName>
    </submittedName>
</protein>
<accession>A0A6A6WX00</accession>